<feature type="domain" description="Multidrug resistance protein MdtA-like beta-barrel" evidence="5">
    <location>
        <begin position="206"/>
        <end position="290"/>
    </location>
</feature>
<dbReference type="PANTHER" id="PTHR30158">
    <property type="entry name" value="ACRA/E-RELATED COMPONENT OF DRUG EFFLUX TRANSPORTER"/>
    <property type="match status" value="1"/>
</dbReference>
<dbReference type="PATRIC" id="fig|759362.5.peg.841"/>
<dbReference type="InterPro" id="IPR058627">
    <property type="entry name" value="MdtA-like_C"/>
</dbReference>
<keyword evidence="8" id="KW-1185">Reference proteome</keyword>
<dbReference type="Proteomes" id="UP000000692">
    <property type="component" value="Chromosome"/>
</dbReference>
<dbReference type="Pfam" id="PF25967">
    <property type="entry name" value="RND-MFP_C"/>
    <property type="match status" value="1"/>
</dbReference>
<evidence type="ECO:0000259" key="6">
    <source>
        <dbReference type="Pfam" id="PF25967"/>
    </source>
</evidence>
<feature type="domain" description="Multidrug resistance protein MdtA-like C-terminal permuted SH3" evidence="6">
    <location>
        <begin position="300"/>
        <end position="356"/>
    </location>
</feature>
<evidence type="ECO:0000256" key="3">
    <source>
        <dbReference type="SAM" id="SignalP"/>
    </source>
</evidence>
<comment type="subcellular location">
    <subcellularLocation>
        <location evidence="1">Cell envelope</location>
    </subcellularLocation>
</comment>
<feature type="chain" id="PRO_5003391828" evidence="3">
    <location>
        <begin position="28"/>
        <end position="388"/>
    </location>
</feature>
<dbReference type="AlphaFoldDB" id="F9Y520"/>
<dbReference type="SUPFAM" id="SSF111369">
    <property type="entry name" value="HlyD-like secretion proteins"/>
    <property type="match status" value="1"/>
</dbReference>
<evidence type="ECO:0000256" key="1">
    <source>
        <dbReference type="ARBA" id="ARBA00004196"/>
    </source>
</evidence>
<dbReference type="NCBIfam" id="TIGR01730">
    <property type="entry name" value="RND_mfp"/>
    <property type="match status" value="1"/>
</dbReference>
<dbReference type="GO" id="GO:0030313">
    <property type="term" value="C:cell envelope"/>
    <property type="evidence" value="ECO:0007669"/>
    <property type="project" value="UniProtKB-SubCell"/>
</dbReference>
<protein>
    <submittedName>
        <fullName evidence="7">Efflux transporter, RND family, MFP subunit</fullName>
    </submittedName>
</protein>
<evidence type="ECO:0000259" key="4">
    <source>
        <dbReference type="Pfam" id="PF25917"/>
    </source>
</evidence>
<dbReference type="InterPro" id="IPR006143">
    <property type="entry name" value="RND_pump_MFP"/>
</dbReference>
<dbReference type="Pfam" id="PF25917">
    <property type="entry name" value="BSH_RND"/>
    <property type="match status" value="1"/>
</dbReference>
<dbReference type="KEGG" id="kvl:KVU_0813"/>
<sequence>MKSSLSGGTLPVVGTAVFALLALPAFAQNAPPPSPVGVVEMHQQAVPRTITVPGRAIAAEETLVRPRVNGIITRILYQAGRPITAGTPMFEIEPAVYEAAVVQAQSNVASADAGVRQAQSAFDRAQRLVGSGTTQADVESAQATLDQALASYAVAESTLNLAQLELGWTTVVAPIDGMASVSEVSIGDLVSAAQASGLATVTTLDPIEVDLYGPAVRLQQLQSQIDSSRTGVLRDLQATLTLEDGRAYETAGQFVAPGFSVSTTTGTIETRFSFENPDFLLLPGMFVRGQVVFGEQQGFLVTQTAATRDRQGNLTVWVVENGTAVQRAVTDAGVWQHHWIITDGLSEGDQLIVDGTSMLAPGAAVTPVPVTIDDAGLIHDASAPAGGN</sequence>
<evidence type="ECO:0000313" key="7">
    <source>
        <dbReference type="EMBL" id="AEM40652.1"/>
    </source>
</evidence>
<name>F9Y520_KETVW</name>
<evidence type="ECO:0000313" key="8">
    <source>
        <dbReference type="Proteomes" id="UP000000692"/>
    </source>
</evidence>
<dbReference type="Gene3D" id="1.10.287.470">
    <property type="entry name" value="Helix hairpin bin"/>
    <property type="match status" value="1"/>
</dbReference>
<dbReference type="OrthoDB" id="7811737at2"/>
<feature type="domain" description="Multidrug resistance protein MdtA-like barrel-sandwich hybrid" evidence="4">
    <location>
        <begin position="64"/>
        <end position="202"/>
    </location>
</feature>
<dbReference type="InterPro" id="IPR058626">
    <property type="entry name" value="MdtA-like_b-barrel"/>
</dbReference>
<dbReference type="RefSeq" id="WP_014537668.1">
    <property type="nucleotide sequence ID" value="NC_017384.1"/>
</dbReference>
<dbReference type="GO" id="GO:0015562">
    <property type="term" value="F:efflux transmembrane transporter activity"/>
    <property type="evidence" value="ECO:0007669"/>
    <property type="project" value="InterPro"/>
</dbReference>
<dbReference type="Gene3D" id="2.40.50.100">
    <property type="match status" value="1"/>
</dbReference>
<dbReference type="Pfam" id="PF25944">
    <property type="entry name" value="Beta-barrel_RND"/>
    <property type="match status" value="1"/>
</dbReference>
<dbReference type="GO" id="GO:0005886">
    <property type="term" value="C:plasma membrane"/>
    <property type="evidence" value="ECO:0007669"/>
    <property type="project" value="TreeGrafter"/>
</dbReference>
<dbReference type="GO" id="GO:0046677">
    <property type="term" value="P:response to antibiotic"/>
    <property type="evidence" value="ECO:0007669"/>
    <property type="project" value="TreeGrafter"/>
</dbReference>
<keyword evidence="3" id="KW-0732">Signal</keyword>
<dbReference type="Gene3D" id="2.40.30.170">
    <property type="match status" value="1"/>
</dbReference>
<dbReference type="HOGENOM" id="CLU_018816_2_1_5"/>
<gene>
    <name evidence="7" type="ordered locus">KVU_0813</name>
</gene>
<dbReference type="EMBL" id="CP002018">
    <property type="protein sequence ID" value="AEM40652.1"/>
    <property type="molecule type" value="Genomic_DNA"/>
</dbReference>
<dbReference type="eggNOG" id="COG0845">
    <property type="taxonomic scope" value="Bacteria"/>
</dbReference>
<organism evidence="7 8">
    <name type="scientific">Ketogulonicigenium vulgare (strain WSH-001)</name>
    <dbReference type="NCBI Taxonomy" id="759362"/>
    <lineage>
        <taxon>Bacteria</taxon>
        <taxon>Pseudomonadati</taxon>
        <taxon>Pseudomonadota</taxon>
        <taxon>Alphaproteobacteria</taxon>
        <taxon>Rhodobacterales</taxon>
        <taxon>Roseobacteraceae</taxon>
        <taxon>Ketogulonicigenium</taxon>
    </lineage>
</organism>
<dbReference type="InterPro" id="IPR058625">
    <property type="entry name" value="MdtA-like_BSH"/>
</dbReference>
<reference evidence="7 8" key="1">
    <citation type="journal article" date="2011" name="J. Bacteriol.">
        <title>Complete genome sequence of the industrial strain Ketogulonicigenium vulgare WSH-001.</title>
        <authorList>
            <person name="Liu L."/>
            <person name="Li Y."/>
            <person name="Zhang J."/>
            <person name="Zhou Z."/>
            <person name="Liu J."/>
            <person name="Li X."/>
            <person name="Zhou J."/>
            <person name="Du G."/>
            <person name="Wang L."/>
            <person name="Chen J."/>
        </authorList>
    </citation>
    <scope>NUCLEOTIDE SEQUENCE [LARGE SCALE GENOMIC DNA]</scope>
    <source>
        <strain evidence="7 8">WSH-001</strain>
    </source>
</reference>
<feature type="signal peptide" evidence="3">
    <location>
        <begin position="1"/>
        <end position="27"/>
    </location>
</feature>
<comment type="similarity">
    <text evidence="2">Belongs to the membrane fusion protein (MFP) (TC 8.A.1) family.</text>
</comment>
<accession>F9Y520</accession>
<proteinExistence type="inferred from homology"/>
<evidence type="ECO:0000259" key="5">
    <source>
        <dbReference type="Pfam" id="PF25944"/>
    </source>
</evidence>
<dbReference type="Gene3D" id="2.40.420.20">
    <property type="match status" value="1"/>
</dbReference>
<evidence type="ECO:0000256" key="2">
    <source>
        <dbReference type="ARBA" id="ARBA00009477"/>
    </source>
</evidence>